<reference evidence="2" key="1">
    <citation type="submission" date="2020-11" db="EMBL/GenBank/DDBJ databases">
        <title>Sequencing the genomes of 1000 actinobacteria strains.</title>
        <authorList>
            <person name="Klenk H.-P."/>
        </authorList>
    </citation>
    <scope>NUCLEOTIDE SEQUENCE</scope>
    <source>
        <strain evidence="2">DSM 45356</strain>
    </source>
</reference>
<dbReference type="GO" id="GO:0015833">
    <property type="term" value="P:peptide transport"/>
    <property type="evidence" value="ECO:0007669"/>
    <property type="project" value="TreeGrafter"/>
</dbReference>
<keyword evidence="3" id="KW-1185">Reference proteome</keyword>
<evidence type="ECO:0000313" key="3">
    <source>
        <dbReference type="Proteomes" id="UP000622552"/>
    </source>
</evidence>
<proteinExistence type="predicted"/>
<dbReference type="AlphaFoldDB" id="A0A8J7GZI5"/>
<dbReference type="InterPro" id="IPR030678">
    <property type="entry name" value="Peptide/Ni-bd"/>
</dbReference>
<dbReference type="SUPFAM" id="SSF53850">
    <property type="entry name" value="Periplasmic binding protein-like II"/>
    <property type="match status" value="1"/>
</dbReference>
<protein>
    <submittedName>
        <fullName evidence="2">Peptide/nickel transport system substrate-binding protein</fullName>
    </submittedName>
</protein>
<dbReference type="Gene3D" id="3.40.190.10">
    <property type="entry name" value="Periplasmic binding protein-like II"/>
    <property type="match status" value="1"/>
</dbReference>
<organism evidence="2 3">
    <name type="scientific">Longispora fulva</name>
    <dbReference type="NCBI Taxonomy" id="619741"/>
    <lineage>
        <taxon>Bacteria</taxon>
        <taxon>Bacillati</taxon>
        <taxon>Actinomycetota</taxon>
        <taxon>Actinomycetes</taxon>
        <taxon>Micromonosporales</taxon>
        <taxon>Micromonosporaceae</taxon>
        <taxon>Longispora</taxon>
    </lineage>
</organism>
<dbReference type="GO" id="GO:1904680">
    <property type="term" value="F:peptide transmembrane transporter activity"/>
    <property type="evidence" value="ECO:0007669"/>
    <property type="project" value="TreeGrafter"/>
</dbReference>
<dbReference type="RefSeq" id="WP_203787539.1">
    <property type="nucleotide sequence ID" value="NZ_BONS01000014.1"/>
</dbReference>
<dbReference type="InterPro" id="IPR039424">
    <property type="entry name" value="SBP_5"/>
</dbReference>
<comment type="caution">
    <text evidence="2">The sequence shown here is derived from an EMBL/GenBank/DDBJ whole genome shotgun (WGS) entry which is preliminary data.</text>
</comment>
<dbReference type="GO" id="GO:0043190">
    <property type="term" value="C:ATP-binding cassette (ABC) transporter complex"/>
    <property type="evidence" value="ECO:0007669"/>
    <property type="project" value="InterPro"/>
</dbReference>
<gene>
    <name evidence="2" type="ORF">IW245_007495</name>
</gene>
<dbReference type="Pfam" id="PF00496">
    <property type="entry name" value="SBP_bac_5"/>
    <property type="match status" value="1"/>
</dbReference>
<accession>A0A8J7GZI5</accession>
<sequence>MAVTLALSAACTPDGEKAAPAEVKPQAGGTLNLILRAQPDFLDPTQVYLTTAMNISRLIDRTLTTFKDAGGAEGSEIVPDLATDLGRPSEGGKVWEFTLKKGVTWEDGSPITCAHVKYGIERRFAKEYTNGPTYPSQYLANSENYKGPYVNKNNNGAGLSSIQCLNESTIKFILKLPVGDFPYSLTMPVWSPVPPEQDTKANYTNRPFASGPYKIAQQFDGKGGPMVLERNPHWNPSTDGVRKAYPDKINLIIRENQDEEVTDELIKDQGESKTSIALQTDATPNFVQQIVNDADLSKRAMSGAIPGTAYIGINTTKVTDPRCRQALILAFNKRRFRGMLGGSIFGDYATTMIPPDLKAYKKFDVFGVDASEEGAPEKARALMEQAAKDGKPCAKTLSANFQDTKRWQRAMSTVVEAFALIDITVKLEPFPARGYYTTAGTPNKQGDLTVGTWLPDWPGGSSVIQPNFDGRTIPKDRNTSGNYNFAQLNDPDINKKIDAAMAESNLDKQQVMWGDLDEEIQKKAPIIPVIHPKVLRMYGSKVHNAFMHPAFGEADISAMWVG</sequence>
<dbReference type="Proteomes" id="UP000622552">
    <property type="component" value="Unassembled WGS sequence"/>
</dbReference>
<name>A0A8J7GZI5_9ACTN</name>
<feature type="domain" description="Solute-binding protein family 5" evidence="1">
    <location>
        <begin position="76"/>
        <end position="470"/>
    </location>
</feature>
<dbReference type="EMBL" id="JADOUF010000001">
    <property type="protein sequence ID" value="MBG6141301.1"/>
    <property type="molecule type" value="Genomic_DNA"/>
</dbReference>
<evidence type="ECO:0000259" key="1">
    <source>
        <dbReference type="Pfam" id="PF00496"/>
    </source>
</evidence>
<dbReference type="PIRSF" id="PIRSF002741">
    <property type="entry name" value="MppA"/>
    <property type="match status" value="1"/>
</dbReference>
<dbReference type="PANTHER" id="PTHR30290:SF83">
    <property type="entry name" value="ABC TRANSPORTER SUBSTRATE-BINDING PROTEIN"/>
    <property type="match status" value="1"/>
</dbReference>
<evidence type="ECO:0000313" key="2">
    <source>
        <dbReference type="EMBL" id="MBG6141301.1"/>
    </source>
</evidence>
<dbReference type="GO" id="GO:0042597">
    <property type="term" value="C:periplasmic space"/>
    <property type="evidence" value="ECO:0007669"/>
    <property type="project" value="UniProtKB-ARBA"/>
</dbReference>
<dbReference type="Gene3D" id="3.10.105.10">
    <property type="entry name" value="Dipeptide-binding Protein, Domain 3"/>
    <property type="match status" value="1"/>
</dbReference>
<dbReference type="InterPro" id="IPR000914">
    <property type="entry name" value="SBP_5_dom"/>
</dbReference>
<dbReference type="PANTHER" id="PTHR30290">
    <property type="entry name" value="PERIPLASMIC BINDING COMPONENT OF ABC TRANSPORTER"/>
    <property type="match status" value="1"/>
</dbReference>
<dbReference type="CDD" id="cd08506">
    <property type="entry name" value="PBP2_clavulanate_OppA2"/>
    <property type="match status" value="1"/>
</dbReference>